<proteinExistence type="predicted"/>
<evidence type="ECO:0000313" key="1">
    <source>
        <dbReference type="EMBL" id="RKP16864.1"/>
    </source>
</evidence>
<evidence type="ECO:0000313" key="2">
    <source>
        <dbReference type="Proteomes" id="UP000281549"/>
    </source>
</evidence>
<gene>
    <name evidence="1" type="ORF">ROZALSC1DRAFT_2327</name>
</gene>
<dbReference type="AlphaFoldDB" id="A0A4P9YCS3"/>
<accession>A0A4P9YCS3</accession>
<reference evidence="2" key="1">
    <citation type="journal article" date="2018" name="Nat. Microbiol.">
        <title>Leveraging single-cell genomics to expand the fungal tree of life.</title>
        <authorList>
            <person name="Ahrendt S.R."/>
            <person name="Quandt C.A."/>
            <person name="Ciobanu D."/>
            <person name="Clum A."/>
            <person name="Salamov A."/>
            <person name="Andreopoulos B."/>
            <person name="Cheng J.F."/>
            <person name="Woyke T."/>
            <person name="Pelin A."/>
            <person name="Henrissat B."/>
            <person name="Reynolds N.K."/>
            <person name="Benny G.L."/>
            <person name="Smith M.E."/>
            <person name="James T.Y."/>
            <person name="Grigoriev I.V."/>
        </authorList>
    </citation>
    <scope>NUCLEOTIDE SEQUENCE [LARGE SCALE GENOMIC DNA]</scope>
    <source>
        <strain evidence="2">CSF55</strain>
    </source>
</reference>
<dbReference type="EMBL" id="ML006183">
    <property type="protein sequence ID" value="RKP16864.1"/>
    <property type="molecule type" value="Genomic_DNA"/>
</dbReference>
<feature type="non-terminal residue" evidence="1">
    <location>
        <position position="84"/>
    </location>
</feature>
<feature type="non-terminal residue" evidence="1">
    <location>
        <position position="1"/>
    </location>
</feature>
<protein>
    <submittedName>
        <fullName evidence="1">Uncharacterized protein</fullName>
    </submittedName>
</protein>
<name>A0A4P9YCS3_ROZAC</name>
<dbReference type="Proteomes" id="UP000281549">
    <property type="component" value="Unassembled WGS sequence"/>
</dbReference>
<organism evidence="1 2">
    <name type="scientific">Rozella allomycis (strain CSF55)</name>
    <dbReference type="NCBI Taxonomy" id="988480"/>
    <lineage>
        <taxon>Eukaryota</taxon>
        <taxon>Fungi</taxon>
        <taxon>Fungi incertae sedis</taxon>
        <taxon>Cryptomycota</taxon>
        <taxon>Cryptomycota incertae sedis</taxon>
        <taxon>Rozella</taxon>
    </lineage>
</organism>
<sequence>SMLHHSNLPFTLSSEALANQVYPHNISPSSFNNKSKTFSELWTGKTFDVSHLRFFGEPAFAVNKKPARKKLDSICEENIFVGYA</sequence>